<dbReference type="Gene3D" id="3.80.10.10">
    <property type="entry name" value="Ribonuclease Inhibitor"/>
    <property type="match status" value="1"/>
</dbReference>
<dbReference type="RefSeq" id="WP_272083695.1">
    <property type="nucleotide sequence ID" value="NZ_JAQNDL010000001.1"/>
</dbReference>
<evidence type="ECO:0000313" key="1">
    <source>
        <dbReference type="EMBL" id="MDC0715381.1"/>
    </source>
</evidence>
<sequence>MATEHLLTRGYDTIRIVHDGCDLVTGEGEDSVVQSFDDDLEARSHLDYVLKRMRREGYAVNSKHVVLDQGQRDAGEGLFEWDAEHHRLRCVFTDDHGVRVRCKVLAQAVDARSAVSLHVVCDPANPGDELTDALSEQPLPRVRSFIFDAPFQTITRQRDNSPGRLDHILRSLPALESAYVAGAPELESCHHARLKHLHLLGDPLPAEVLDGLAGCEFPALERLVLCLSRDDEPAPVEDIVLALRALRAPALQHVYLSGSDDLVALLDALGAAPLPPSWTILSVEGVLRDEDDLIEVLRARADVFGRLGRLALPLVDDLSDEAATRAAELVPRVLDCDELPDQVLPSVYEEW</sequence>
<organism evidence="1 2">
    <name type="scientific">Nannocystis bainbridge</name>
    <dbReference type="NCBI Taxonomy" id="2995303"/>
    <lineage>
        <taxon>Bacteria</taxon>
        <taxon>Pseudomonadati</taxon>
        <taxon>Myxococcota</taxon>
        <taxon>Polyangia</taxon>
        <taxon>Nannocystales</taxon>
        <taxon>Nannocystaceae</taxon>
        <taxon>Nannocystis</taxon>
    </lineage>
</organism>
<dbReference type="Proteomes" id="UP001221686">
    <property type="component" value="Unassembled WGS sequence"/>
</dbReference>
<reference evidence="1 2" key="1">
    <citation type="submission" date="2022-11" db="EMBL/GenBank/DDBJ databases">
        <title>Minimal conservation of predation-associated metabolite biosynthetic gene clusters underscores biosynthetic potential of Myxococcota including descriptions for ten novel species: Archangium lansinium sp. nov., Myxococcus landrumus sp. nov., Nannocystis bai.</title>
        <authorList>
            <person name="Ahearne A."/>
            <person name="Stevens C."/>
            <person name="Dowd S."/>
        </authorList>
    </citation>
    <scope>NUCLEOTIDE SEQUENCE [LARGE SCALE GENOMIC DNA]</scope>
    <source>
        <strain evidence="1 2">BB15-2</strain>
    </source>
</reference>
<protein>
    <submittedName>
        <fullName evidence="1">Uncharacterized protein</fullName>
    </submittedName>
</protein>
<comment type="caution">
    <text evidence="1">The sequence shown here is derived from an EMBL/GenBank/DDBJ whole genome shotgun (WGS) entry which is preliminary data.</text>
</comment>
<accession>A0ABT5DSL5</accession>
<name>A0ABT5DSL5_9BACT</name>
<gene>
    <name evidence="1" type="ORF">POL25_00670</name>
</gene>
<proteinExistence type="predicted"/>
<dbReference type="InterPro" id="IPR032675">
    <property type="entry name" value="LRR_dom_sf"/>
</dbReference>
<evidence type="ECO:0000313" key="2">
    <source>
        <dbReference type="Proteomes" id="UP001221686"/>
    </source>
</evidence>
<dbReference type="EMBL" id="JAQNDL010000001">
    <property type="protein sequence ID" value="MDC0715381.1"/>
    <property type="molecule type" value="Genomic_DNA"/>
</dbReference>
<keyword evidence="2" id="KW-1185">Reference proteome</keyword>